<protein>
    <submittedName>
        <fullName evidence="7">PHD-type domain-containing protein</fullName>
    </submittedName>
</protein>
<feature type="domain" description="PHD-type" evidence="5">
    <location>
        <begin position="42"/>
        <end position="92"/>
    </location>
</feature>
<dbReference type="SUPFAM" id="SSF57903">
    <property type="entry name" value="FYVE/PHD zinc finger"/>
    <property type="match status" value="1"/>
</dbReference>
<dbReference type="AlphaFoldDB" id="A0A915IVR2"/>
<dbReference type="InterPro" id="IPR019787">
    <property type="entry name" value="Znf_PHD-finger"/>
</dbReference>
<evidence type="ECO:0000313" key="6">
    <source>
        <dbReference type="Proteomes" id="UP000887565"/>
    </source>
</evidence>
<evidence type="ECO:0000256" key="3">
    <source>
        <dbReference type="ARBA" id="ARBA00022833"/>
    </source>
</evidence>
<accession>A0A915IVR2</accession>
<feature type="coiled-coil region" evidence="4">
    <location>
        <begin position="103"/>
        <end position="137"/>
    </location>
</feature>
<name>A0A915IVR2_ROMCU</name>
<dbReference type="Proteomes" id="UP000887565">
    <property type="component" value="Unplaced"/>
</dbReference>
<evidence type="ECO:0000256" key="4">
    <source>
        <dbReference type="SAM" id="Coils"/>
    </source>
</evidence>
<dbReference type="GO" id="GO:0008270">
    <property type="term" value="F:zinc ion binding"/>
    <property type="evidence" value="ECO:0007669"/>
    <property type="project" value="UniProtKB-KW"/>
</dbReference>
<dbReference type="Gene3D" id="3.30.40.10">
    <property type="entry name" value="Zinc/RING finger domain, C3HC4 (zinc finger)"/>
    <property type="match status" value="1"/>
</dbReference>
<dbReference type="CDD" id="cd15489">
    <property type="entry name" value="PHD_SF"/>
    <property type="match status" value="1"/>
</dbReference>
<evidence type="ECO:0000259" key="5">
    <source>
        <dbReference type="Pfam" id="PF00628"/>
    </source>
</evidence>
<keyword evidence="4" id="KW-0175">Coiled coil</keyword>
<evidence type="ECO:0000256" key="1">
    <source>
        <dbReference type="ARBA" id="ARBA00022723"/>
    </source>
</evidence>
<keyword evidence="2" id="KW-0863">Zinc-finger</keyword>
<dbReference type="InterPro" id="IPR011011">
    <property type="entry name" value="Znf_FYVE_PHD"/>
</dbReference>
<dbReference type="Pfam" id="PF00628">
    <property type="entry name" value="PHD"/>
    <property type="match status" value="1"/>
</dbReference>
<dbReference type="InterPro" id="IPR013083">
    <property type="entry name" value="Znf_RING/FYVE/PHD"/>
</dbReference>
<reference evidence="7" key="1">
    <citation type="submission" date="2022-11" db="UniProtKB">
        <authorList>
            <consortium name="WormBaseParasite"/>
        </authorList>
    </citation>
    <scope>IDENTIFICATION</scope>
</reference>
<proteinExistence type="predicted"/>
<keyword evidence="3" id="KW-0862">Zinc</keyword>
<dbReference type="WBParaSite" id="nRc.2.0.1.t17485-RA">
    <property type="protein sequence ID" value="nRc.2.0.1.t17485-RA"/>
    <property type="gene ID" value="nRc.2.0.1.g17485"/>
</dbReference>
<keyword evidence="6" id="KW-1185">Reference proteome</keyword>
<sequence length="262" mass="29419">MLENMEHTFIIMKKALKIVKKSTKIQSGESEDNEGKCGGTFCSGEGLSKDHTLLWLYCNECRKWYHTACLLLFTDQEISEASNSLHYKCSNCKQEIGTIQTIISTLERKVSQIQRNVIDQREMYEALQIQLKEQENLIKFGHGPAVLALELSLDDLQIDRLAYHSGTFVGNHVHKMVTGAGPKKLTEALAVVGANRQAIYEALFSVLGKIHSIITAKRFLSRDEVSTLKLNCESFGTMFLKQFPSATIIPKIQNGTVHTIEP</sequence>
<organism evidence="6 7">
    <name type="scientific">Romanomermis culicivorax</name>
    <name type="common">Nematode worm</name>
    <dbReference type="NCBI Taxonomy" id="13658"/>
    <lineage>
        <taxon>Eukaryota</taxon>
        <taxon>Metazoa</taxon>
        <taxon>Ecdysozoa</taxon>
        <taxon>Nematoda</taxon>
        <taxon>Enoplea</taxon>
        <taxon>Dorylaimia</taxon>
        <taxon>Mermithida</taxon>
        <taxon>Mermithoidea</taxon>
        <taxon>Mermithidae</taxon>
        <taxon>Romanomermis</taxon>
    </lineage>
</organism>
<keyword evidence="1" id="KW-0479">Metal-binding</keyword>
<evidence type="ECO:0000313" key="7">
    <source>
        <dbReference type="WBParaSite" id="nRc.2.0.1.t17485-RA"/>
    </source>
</evidence>
<evidence type="ECO:0000256" key="2">
    <source>
        <dbReference type="ARBA" id="ARBA00022771"/>
    </source>
</evidence>